<dbReference type="CDD" id="cd20264">
    <property type="entry name" value="Complex1_LYR_LYRM4"/>
    <property type="match status" value="1"/>
</dbReference>
<evidence type="ECO:0000259" key="2">
    <source>
        <dbReference type="Pfam" id="PF05347"/>
    </source>
</evidence>
<name>A0A1Y1YKT6_9FUNG</name>
<gene>
    <name evidence="3" type="ORF">K493DRAFT_313748</name>
</gene>
<dbReference type="GO" id="GO:0016226">
    <property type="term" value="P:iron-sulfur cluster assembly"/>
    <property type="evidence" value="ECO:0007669"/>
    <property type="project" value="InterPro"/>
</dbReference>
<dbReference type="AlphaFoldDB" id="A0A1Y1YKT6"/>
<feature type="domain" description="Complex 1 LYR protein" evidence="2">
    <location>
        <begin position="7"/>
        <end position="64"/>
    </location>
</feature>
<evidence type="ECO:0000256" key="1">
    <source>
        <dbReference type="ARBA" id="ARBA00009508"/>
    </source>
</evidence>
<sequence length="84" mass="9814">MADTRNQVLRLYRDLLKAGNTFSSYNFREYAIRRTRDAFRANASVTDANQVQSLIQRGKKDLEVVKRQGFINSQFQTEKLVVEK</sequence>
<reference evidence="3 4" key="1">
    <citation type="submission" date="2016-07" db="EMBL/GenBank/DDBJ databases">
        <title>Pervasive Adenine N6-methylation of Active Genes in Fungi.</title>
        <authorList>
            <consortium name="DOE Joint Genome Institute"/>
            <person name="Mondo S.J."/>
            <person name="Dannebaum R.O."/>
            <person name="Kuo R.C."/>
            <person name="Labutti K."/>
            <person name="Haridas S."/>
            <person name="Kuo A."/>
            <person name="Salamov A."/>
            <person name="Ahrendt S.R."/>
            <person name="Lipzen A."/>
            <person name="Sullivan W."/>
            <person name="Andreopoulos W.B."/>
            <person name="Clum A."/>
            <person name="Lindquist E."/>
            <person name="Daum C."/>
            <person name="Ramamoorthy G.K."/>
            <person name="Gryganskyi A."/>
            <person name="Culley D."/>
            <person name="Magnuson J.K."/>
            <person name="James T.Y."/>
            <person name="O'Malley M.A."/>
            <person name="Stajich J.E."/>
            <person name="Spatafora J.W."/>
            <person name="Visel A."/>
            <person name="Grigoriev I.V."/>
        </authorList>
    </citation>
    <scope>NUCLEOTIDE SEQUENCE [LARGE SCALE GENOMIC DNA]</scope>
    <source>
        <strain evidence="3 4">CBS 931.73</strain>
    </source>
</reference>
<dbReference type="InterPro" id="IPR045297">
    <property type="entry name" value="Complex1_LYR_LYRM4"/>
</dbReference>
<dbReference type="GO" id="GO:1990221">
    <property type="term" value="C:L-cysteine desulfurase complex"/>
    <property type="evidence" value="ECO:0007669"/>
    <property type="project" value="TreeGrafter"/>
</dbReference>
<organism evidence="3 4">
    <name type="scientific">Basidiobolus meristosporus CBS 931.73</name>
    <dbReference type="NCBI Taxonomy" id="1314790"/>
    <lineage>
        <taxon>Eukaryota</taxon>
        <taxon>Fungi</taxon>
        <taxon>Fungi incertae sedis</taxon>
        <taxon>Zoopagomycota</taxon>
        <taxon>Entomophthoromycotina</taxon>
        <taxon>Basidiobolomycetes</taxon>
        <taxon>Basidiobolales</taxon>
        <taxon>Basidiobolaceae</taxon>
        <taxon>Basidiobolus</taxon>
    </lineage>
</organism>
<dbReference type="EMBL" id="MCFE01000118">
    <property type="protein sequence ID" value="ORX98204.1"/>
    <property type="molecule type" value="Genomic_DNA"/>
</dbReference>
<dbReference type="InParanoid" id="A0A1Y1YKT6"/>
<dbReference type="PANTHER" id="PTHR13166">
    <property type="entry name" value="PROTEIN C6ORF149"/>
    <property type="match status" value="1"/>
</dbReference>
<comment type="caution">
    <text evidence="3">The sequence shown here is derived from an EMBL/GenBank/DDBJ whole genome shotgun (WGS) entry which is preliminary data.</text>
</comment>
<evidence type="ECO:0000313" key="3">
    <source>
        <dbReference type="EMBL" id="ORX98204.1"/>
    </source>
</evidence>
<accession>A0A1Y1YKT6</accession>
<evidence type="ECO:0000313" key="4">
    <source>
        <dbReference type="Proteomes" id="UP000193498"/>
    </source>
</evidence>
<comment type="similarity">
    <text evidence="1">Belongs to the complex I LYR family.</text>
</comment>
<dbReference type="STRING" id="1314790.A0A1Y1YKT6"/>
<dbReference type="OrthoDB" id="275715at2759"/>
<proteinExistence type="inferred from homology"/>
<keyword evidence="4" id="KW-1185">Reference proteome</keyword>
<protein>
    <submittedName>
        <fullName evidence="3">LYR motif-containing protein 4</fullName>
    </submittedName>
</protein>
<dbReference type="Pfam" id="PF05347">
    <property type="entry name" value="Complex1_LYR"/>
    <property type="match status" value="1"/>
</dbReference>
<dbReference type="Proteomes" id="UP000193498">
    <property type="component" value="Unassembled WGS sequence"/>
</dbReference>
<dbReference type="FunCoup" id="A0A1Y1YKT6">
    <property type="interactions" value="251"/>
</dbReference>
<dbReference type="InterPro" id="IPR008011">
    <property type="entry name" value="Complex1_LYR_dom"/>
</dbReference>
<dbReference type="PANTHER" id="PTHR13166:SF7">
    <property type="entry name" value="LYR MOTIF-CONTAINING PROTEIN 4"/>
    <property type="match status" value="1"/>
</dbReference>
<dbReference type="GO" id="GO:0005739">
    <property type="term" value="C:mitochondrion"/>
    <property type="evidence" value="ECO:0007669"/>
    <property type="project" value="TreeGrafter"/>
</dbReference>
<dbReference type="InterPro" id="IPR051522">
    <property type="entry name" value="ISC_assembly_LYR"/>
</dbReference>